<dbReference type="FunFam" id="1.10.3730.20:FF:000001">
    <property type="entry name" value="Quaternary ammonium compound resistance transporter SugE"/>
    <property type="match status" value="1"/>
</dbReference>
<dbReference type="STRING" id="81479.RA876_06320"/>
<evidence type="ECO:0000256" key="6">
    <source>
        <dbReference type="ARBA" id="ARBA00023136"/>
    </source>
</evidence>
<feature type="transmembrane region" description="Helical" evidence="9">
    <location>
        <begin position="57"/>
        <end position="78"/>
    </location>
</feature>
<organism evidence="10 11">
    <name type="scientific">Rhodoferax antarcticus ANT.BR</name>
    <dbReference type="NCBI Taxonomy" id="1111071"/>
    <lineage>
        <taxon>Bacteria</taxon>
        <taxon>Pseudomonadati</taxon>
        <taxon>Pseudomonadota</taxon>
        <taxon>Betaproteobacteria</taxon>
        <taxon>Burkholderiales</taxon>
        <taxon>Comamonadaceae</taxon>
        <taxon>Rhodoferax</taxon>
    </lineage>
</organism>
<comment type="subcellular location">
    <subcellularLocation>
        <location evidence="1 8">Cell membrane</location>
        <topology evidence="1 8">Multi-pass membrane protein</topology>
    </subcellularLocation>
</comment>
<dbReference type="AlphaFoldDB" id="A0A1Q8YEB7"/>
<evidence type="ECO:0000313" key="10">
    <source>
        <dbReference type="EMBL" id="OLP06200.1"/>
    </source>
</evidence>
<dbReference type="SUPFAM" id="SSF103481">
    <property type="entry name" value="Multidrug resistance efflux transporter EmrE"/>
    <property type="match status" value="1"/>
</dbReference>
<evidence type="ECO:0000256" key="5">
    <source>
        <dbReference type="ARBA" id="ARBA00022989"/>
    </source>
</evidence>
<evidence type="ECO:0000256" key="4">
    <source>
        <dbReference type="ARBA" id="ARBA00022692"/>
    </source>
</evidence>
<evidence type="ECO:0000256" key="8">
    <source>
        <dbReference type="RuleBase" id="RU003942"/>
    </source>
</evidence>
<dbReference type="GO" id="GO:0022857">
    <property type="term" value="F:transmembrane transporter activity"/>
    <property type="evidence" value="ECO:0007669"/>
    <property type="project" value="InterPro"/>
</dbReference>
<keyword evidence="5 9" id="KW-1133">Transmembrane helix</keyword>
<comment type="caution">
    <text evidence="10">The sequence shown here is derived from an EMBL/GenBank/DDBJ whole genome shotgun (WGS) entry which is preliminary data.</text>
</comment>
<evidence type="ECO:0000256" key="2">
    <source>
        <dbReference type="ARBA" id="ARBA00022448"/>
    </source>
</evidence>
<gene>
    <name evidence="10" type="ORF">BLL52_2431</name>
</gene>
<dbReference type="GO" id="GO:1990961">
    <property type="term" value="P:xenobiotic detoxification by transmembrane export across the plasma membrane"/>
    <property type="evidence" value="ECO:0007669"/>
    <property type="project" value="UniProtKB-ARBA"/>
</dbReference>
<dbReference type="EMBL" id="MSYM01000013">
    <property type="protein sequence ID" value="OLP06200.1"/>
    <property type="molecule type" value="Genomic_DNA"/>
</dbReference>
<evidence type="ECO:0000256" key="3">
    <source>
        <dbReference type="ARBA" id="ARBA00022475"/>
    </source>
</evidence>
<sequence>MPWLYLSIAIVFEVVATSALKSSEGFTRLTPSLLVVVGYGVAFYCLSVALRSMPLGIIYAIWSGAGIVLMTLVGWLVYGETLGWMALLGMGLITVGVIILNAVA</sequence>
<dbReference type="Proteomes" id="UP000185911">
    <property type="component" value="Unassembled WGS sequence"/>
</dbReference>
<keyword evidence="3" id="KW-1003">Cell membrane</keyword>
<dbReference type="RefSeq" id="WP_075587202.1">
    <property type="nucleotide sequence ID" value="NZ_MSYM01000013.1"/>
</dbReference>
<name>A0A1Q8YEB7_9BURK</name>
<evidence type="ECO:0000256" key="7">
    <source>
        <dbReference type="ARBA" id="ARBA00038032"/>
    </source>
</evidence>
<evidence type="ECO:0000313" key="11">
    <source>
        <dbReference type="Proteomes" id="UP000185911"/>
    </source>
</evidence>
<accession>A0A1Q8YEB7</accession>
<dbReference type="Pfam" id="PF00893">
    <property type="entry name" value="Multi_Drug_Res"/>
    <property type="match status" value="1"/>
</dbReference>
<dbReference type="InterPro" id="IPR000390">
    <property type="entry name" value="Small_drug/metabolite_transptr"/>
</dbReference>
<dbReference type="InterPro" id="IPR045324">
    <property type="entry name" value="Small_multidrug_res"/>
</dbReference>
<feature type="transmembrane region" description="Helical" evidence="9">
    <location>
        <begin position="32"/>
        <end position="50"/>
    </location>
</feature>
<dbReference type="InterPro" id="IPR037185">
    <property type="entry name" value="EmrE-like"/>
</dbReference>
<proteinExistence type="inferred from homology"/>
<dbReference type="PANTHER" id="PTHR30561:SF1">
    <property type="entry name" value="MULTIDRUG TRANSPORTER EMRE"/>
    <property type="match status" value="1"/>
</dbReference>
<keyword evidence="4 8" id="KW-0812">Transmembrane</keyword>
<feature type="transmembrane region" description="Helical" evidence="9">
    <location>
        <begin position="84"/>
        <end position="103"/>
    </location>
</feature>
<evidence type="ECO:0000256" key="9">
    <source>
        <dbReference type="SAM" id="Phobius"/>
    </source>
</evidence>
<dbReference type="PANTHER" id="PTHR30561">
    <property type="entry name" value="SMR FAMILY PROTON-DEPENDENT DRUG EFFLUX TRANSPORTER SUGE"/>
    <property type="match status" value="1"/>
</dbReference>
<evidence type="ECO:0000256" key="1">
    <source>
        <dbReference type="ARBA" id="ARBA00004651"/>
    </source>
</evidence>
<protein>
    <submittedName>
        <fullName evidence="10">Small multidrug resistance family protein</fullName>
    </submittedName>
</protein>
<dbReference type="GO" id="GO:0005886">
    <property type="term" value="C:plasma membrane"/>
    <property type="evidence" value="ECO:0007669"/>
    <property type="project" value="UniProtKB-SubCell"/>
</dbReference>
<keyword evidence="11" id="KW-1185">Reference proteome</keyword>
<keyword evidence="2" id="KW-0813">Transport</keyword>
<keyword evidence="6 9" id="KW-0472">Membrane</keyword>
<reference evidence="10 11" key="1">
    <citation type="submission" date="2017-01" db="EMBL/GenBank/DDBJ databases">
        <title>Genome sequence of Rhodoferax antarcticus ANT.BR, a psychrophilic purple nonsulfur bacterium from an Antarctic microbial mat.</title>
        <authorList>
            <person name="Baker J."/>
            <person name="Riester C."/>
            <person name="Skinner B."/>
            <person name="Newell A."/>
            <person name="Swingley W."/>
            <person name="Madigan M."/>
            <person name="Jung D."/>
            <person name="Asao M."/>
            <person name="Chen M."/>
            <person name="Loughlin P."/>
            <person name="Pan H."/>
            <person name="Lin S."/>
            <person name="Li N."/>
            <person name="Shaw J."/>
            <person name="Prado M."/>
            <person name="Sherman C."/>
            <person name="Li X."/>
            <person name="Tang J."/>
            <person name="Blankenship R."/>
            <person name="Zhao T."/>
            <person name="Touchman J."/>
            <person name="Sattley M."/>
        </authorList>
    </citation>
    <scope>NUCLEOTIDE SEQUENCE [LARGE SCALE GENOMIC DNA]</scope>
    <source>
        <strain evidence="10 11">ANT.BR</strain>
    </source>
</reference>
<comment type="similarity">
    <text evidence="7 8">Belongs to the drug/metabolite transporter (DMT) superfamily. Small multidrug resistance (SMR) (TC 2.A.7.1) family.</text>
</comment>
<dbReference type="Gene3D" id="1.10.3730.20">
    <property type="match status" value="1"/>
</dbReference>